<protein>
    <submittedName>
        <fullName evidence="1">Uncharacterized protein</fullName>
    </submittedName>
</protein>
<keyword evidence="2" id="KW-1185">Reference proteome</keyword>
<evidence type="ECO:0000313" key="1">
    <source>
        <dbReference type="EMBL" id="EGZ50773.1"/>
    </source>
</evidence>
<proteinExistence type="predicted"/>
<sequence>NMLGIKHIIFNRLCVYGIITTSKNFVQENRSCVPGCKKARLFLVLENFYLIIIIILQEGASRAWA</sequence>
<accession>G4CN21</accession>
<evidence type="ECO:0000313" key="2">
    <source>
        <dbReference type="Proteomes" id="UP000005336"/>
    </source>
</evidence>
<feature type="non-terminal residue" evidence="1">
    <location>
        <position position="1"/>
    </location>
</feature>
<name>G4CN21_9NEIS</name>
<comment type="caution">
    <text evidence="1">The sequence shown here is derived from an EMBL/GenBank/DDBJ whole genome shotgun (WGS) entry which is preliminary data.</text>
</comment>
<dbReference type="EMBL" id="AGAZ01000021">
    <property type="protein sequence ID" value="EGZ50773.1"/>
    <property type="molecule type" value="Genomic_DNA"/>
</dbReference>
<organism evidence="1 2">
    <name type="scientific">Neisseria wadsworthii 9715</name>
    <dbReference type="NCBI Taxonomy" id="1030841"/>
    <lineage>
        <taxon>Bacteria</taxon>
        <taxon>Pseudomonadati</taxon>
        <taxon>Pseudomonadota</taxon>
        <taxon>Betaproteobacteria</taxon>
        <taxon>Neisseriales</taxon>
        <taxon>Neisseriaceae</taxon>
        <taxon>Neisseria</taxon>
    </lineage>
</organism>
<dbReference type="HOGENOM" id="CLU_2855024_0_0_4"/>
<dbReference type="Proteomes" id="UP000005336">
    <property type="component" value="Unassembled WGS sequence"/>
</dbReference>
<dbReference type="AlphaFoldDB" id="G4CN21"/>
<reference evidence="1 2" key="1">
    <citation type="submission" date="2011-06" db="EMBL/GenBank/DDBJ databases">
        <authorList>
            <person name="Muzny D."/>
            <person name="Qin X."/>
            <person name="Deng J."/>
            <person name="Jiang H."/>
            <person name="Liu Y."/>
            <person name="Qu J."/>
            <person name="Song X.-Z."/>
            <person name="Zhang L."/>
            <person name="Thornton R."/>
            <person name="Coyle M."/>
            <person name="Francisco L."/>
            <person name="Jackson L."/>
            <person name="Javaid M."/>
            <person name="Korchina V."/>
            <person name="Kovar C."/>
            <person name="Mata R."/>
            <person name="Mathew T."/>
            <person name="Ngo R."/>
            <person name="Nguyen L."/>
            <person name="Nguyen N."/>
            <person name="Okwuonu G."/>
            <person name="Ongeri F."/>
            <person name="Pham C."/>
            <person name="Simmons D."/>
            <person name="Wilczek-Boney K."/>
            <person name="Hale W."/>
            <person name="Jakkamsetti A."/>
            <person name="Pham P."/>
            <person name="Ruth R."/>
            <person name="San Lucas F."/>
            <person name="Warren J."/>
            <person name="Zhang J."/>
            <person name="Zhao Z."/>
            <person name="Zhou C."/>
            <person name="Zhu D."/>
            <person name="Lee S."/>
            <person name="Bess C."/>
            <person name="Blankenburg K."/>
            <person name="Forbes L."/>
            <person name="Fu Q."/>
            <person name="Gubbala S."/>
            <person name="Hirani K."/>
            <person name="Jayaseelan J.C."/>
            <person name="Lara F."/>
            <person name="Munidasa M."/>
            <person name="Palculict T."/>
            <person name="Patil S."/>
            <person name="Pu L.-L."/>
            <person name="Saada N."/>
            <person name="Tang L."/>
            <person name="Weissenberger G."/>
            <person name="Zhu Y."/>
            <person name="Hemphill L."/>
            <person name="Shang Y."/>
            <person name="Youmans B."/>
            <person name="Ayvaz T."/>
            <person name="Ross M."/>
            <person name="Santibanez J."/>
            <person name="Aqrawi P."/>
            <person name="Gross S."/>
            <person name="Joshi V."/>
            <person name="Fowler G."/>
            <person name="Nazareth L."/>
            <person name="Reid J."/>
            <person name="Worley K."/>
            <person name="Petrosino J."/>
            <person name="Highlander S."/>
            <person name="Gibbs R."/>
        </authorList>
    </citation>
    <scope>NUCLEOTIDE SEQUENCE [LARGE SCALE GENOMIC DNA]</scope>
    <source>
        <strain evidence="1 2">9715</strain>
    </source>
</reference>
<gene>
    <name evidence="1" type="ORF">HMPREF9370_0480</name>
</gene>